<dbReference type="Pfam" id="PF17210">
    <property type="entry name" value="SdrD_B"/>
    <property type="match status" value="1"/>
</dbReference>
<organism evidence="5 6">
    <name type="scientific">Rosistilla carotiformis</name>
    <dbReference type="NCBI Taxonomy" id="2528017"/>
    <lineage>
        <taxon>Bacteria</taxon>
        <taxon>Pseudomonadati</taxon>
        <taxon>Planctomycetota</taxon>
        <taxon>Planctomycetia</taxon>
        <taxon>Pirellulales</taxon>
        <taxon>Pirellulaceae</taxon>
        <taxon>Rosistilla</taxon>
    </lineage>
</organism>
<dbReference type="SUPFAM" id="SSF117074">
    <property type="entry name" value="Hypothetical protein PA1324"/>
    <property type="match status" value="1"/>
</dbReference>
<feature type="domain" description="SD-repeat containing protein B" evidence="4">
    <location>
        <begin position="563"/>
        <end position="638"/>
    </location>
</feature>
<dbReference type="InterPro" id="IPR033764">
    <property type="entry name" value="Sdr_B"/>
</dbReference>
<evidence type="ECO:0000259" key="4">
    <source>
        <dbReference type="Pfam" id="PF17210"/>
    </source>
</evidence>
<dbReference type="InterPro" id="IPR013783">
    <property type="entry name" value="Ig-like_fold"/>
</dbReference>
<dbReference type="InterPro" id="IPR013784">
    <property type="entry name" value="Carb-bd-like_fold"/>
</dbReference>
<dbReference type="SUPFAM" id="SSF49452">
    <property type="entry name" value="Starch-binding domain-like"/>
    <property type="match status" value="1"/>
</dbReference>
<dbReference type="Gene3D" id="2.60.40.10">
    <property type="entry name" value="Immunoglobulins"/>
    <property type="match status" value="3"/>
</dbReference>
<dbReference type="KEGG" id="rcf:Poly24_41650"/>
<evidence type="ECO:0000256" key="2">
    <source>
        <dbReference type="ARBA" id="ARBA00022525"/>
    </source>
</evidence>
<dbReference type="GO" id="GO:0030246">
    <property type="term" value="F:carbohydrate binding"/>
    <property type="evidence" value="ECO:0007669"/>
    <property type="project" value="InterPro"/>
</dbReference>
<dbReference type="InterPro" id="IPR051417">
    <property type="entry name" value="SDr/BOS_complex"/>
</dbReference>
<comment type="subcellular location">
    <subcellularLocation>
        <location evidence="1">Secreted</location>
    </subcellularLocation>
</comment>
<name>A0A518JY26_9BACT</name>
<dbReference type="EMBL" id="CP036348">
    <property type="protein sequence ID" value="QDV70441.1"/>
    <property type="molecule type" value="Genomic_DNA"/>
</dbReference>
<keyword evidence="2" id="KW-0964">Secreted</keyword>
<dbReference type="PANTHER" id="PTHR23303">
    <property type="entry name" value="CARBOXYPEPTIDASE REGULATORY REGION-CONTAINING"/>
    <property type="match status" value="1"/>
</dbReference>
<gene>
    <name evidence="5" type="primary">sdrD_4</name>
    <name evidence="5" type="ORF">Poly24_41650</name>
</gene>
<evidence type="ECO:0000256" key="3">
    <source>
        <dbReference type="ARBA" id="ARBA00022729"/>
    </source>
</evidence>
<sequence length="868" mass="91822">MKPLKKHRSRRRRLLSGESLESRALLATLGLGVEFYEPGNLTPVSSLKAGEVYEARVKVDVPDSASGVISLPLNYSWDPKVLTLESPTLPAGPLFNNDVPNSLVAERFTLQRAMLSYNDEAFKFDANSDPANFDSFYNLSGVRGGALPNAGQGAALSSGDSIESFSSMLMFRVNSDLNAFASTTFTIALDGSMAFENGEPLDAVTGISGAVGLDLPSASQNQIVQTTIPIAIGGIKQEIDANNASGPPATPVTMILDFGNDGVFDGPNDQTVTTAADGSYQFVLNPAPAGSTYSIQEILPNGRIRLAPASGAFNFSVDADGVITPTDPDDPPLPPLDFVNQVVVIGGTKFQDLNDIGTIGVRDDTDPPMAGVTITLDINNDGPTTPDQSVVTAADGSYQFVEVPAGTHRVYEPNDNDLTFPAARSYLVTIGETSVVVDPNVLLDELDFGNREGVQITGIKRIDTNRNGAIDPGVDTPQSEVGIFLDLHNDGSVDEVDSTRATGQYLFLDVPVGTHRIFESVPDGFEQVFPATSHLVTVHPDGSVTSPTGFDFLNAEIEGLSSVAGYVYTDNDRDGLVDADEIGLPGVMIRLISNTPGVATQTTLTGPDGWYNFENVTPGTYSIEEIQPSRFGDASISLGQVLPGTATVGTTTGMNRFDGVTIAAGQNAVNYNFGETLQIITKRMLLARTNVQQEIYNNTGIDTTTVSGTVGEDVVRIEQTNTHWRVTVNGEVTLVPLSEMLIFDGLAGDDSVEVVGTSNAEEFHVGLNQLAMVTDPDSGNGLLVVGVERITADGRLGDDLLVLEGSTGVDQFSGSGDLATLAYSNGSSTVRGLSFDRVRAVNATGSSTNQATTVATDYVLQLVGDWNR</sequence>
<protein>
    <submittedName>
        <fullName evidence="5">Serine-aspartate repeat-containing protein D</fullName>
    </submittedName>
</protein>
<dbReference type="RefSeq" id="WP_145099694.1">
    <property type="nucleotide sequence ID" value="NZ_CP036348.1"/>
</dbReference>
<dbReference type="GO" id="GO:0005576">
    <property type="term" value="C:extracellular region"/>
    <property type="evidence" value="ECO:0007669"/>
    <property type="project" value="UniProtKB-SubCell"/>
</dbReference>
<accession>A0A518JY26</accession>
<keyword evidence="3" id="KW-0732">Signal</keyword>
<dbReference type="OrthoDB" id="252653at2"/>
<proteinExistence type="predicted"/>
<dbReference type="AlphaFoldDB" id="A0A518JY26"/>
<evidence type="ECO:0000313" key="6">
    <source>
        <dbReference type="Proteomes" id="UP000315082"/>
    </source>
</evidence>
<dbReference type="Proteomes" id="UP000315082">
    <property type="component" value="Chromosome"/>
</dbReference>
<reference evidence="5 6" key="1">
    <citation type="submission" date="2019-02" db="EMBL/GenBank/DDBJ databases">
        <title>Deep-cultivation of Planctomycetes and their phenomic and genomic characterization uncovers novel biology.</title>
        <authorList>
            <person name="Wiegand S."/>
            <person name="Jogler M."/>
            <person name="Boedeker C."/>
            <person name="Pinto D."/>
            <person name="Vollmers J."/>
            <person name="Rivas-Marin E."/>
            <person name="Kohn T."/>
            <person name="Peeters S.H."/>
            <person name="Heuer A."/>
            <person name="Rast P."/>
            <person name="Oberbeckmann S."/>
            <person name="Bunk B."/>
            <person name="Jeske O."/>
            <person name="Meyerdierks A."/>
            <person name="Storesund J.E."/>
            <person name="Kallscheuer N."/>
            <person name="Luecker S."/>
            <person name="Lage O.M."/>
            <person name="Pohl T."/>
            <person name="Merkel B.J."/>
            <person name="Hornburger P."/>
            <person name="Mueller R.-W."/>
            <person name="Bruemmer F."/>
            <person name="Labrenz M."/>
            <person name="Spormann A.M."/>
            <person name="Op den Camp H."/>
            <person name="Overmann J."/>
            <person name="Amann R."/>
            <person name="Jetten M.S.M."/>
            <person name="Mascher T."/>
            <person name="Medema M.H."/>
            <person name="Devos D.P."/>
            <person name="Kaster A.-K."/>
            <person name="Ovreas L."/>
            <person name="Rohde M."/>
            <person name="Galperin M.Y."/>
            <person name="Jogler C."/>
        </authorList>
    </citation>
    <scope>NUCLEOTIDE SEQUENCE [LARGE SCALE GENOMIC DNA]</scope>
    <source>
        <strain evidence="5 6">Poly24</strain>
    </source>
</reference>
<evidence type="ECO:0000313" key="5">
    <source>
        <dbReference type="EMBL" id="QDV70441.1"/>
    </source>
</evidence>
<evidence type="ECO:0000256" key="1">
    <source>
        <dbReference type="ARBA" id="ARBA00004613"/>
    </source>
</evidence>
<keyword evidence="6" id="KW-1185">Reference proteome</keyword>